<feature type="region of interest" description="Disordered" evidence="17">
    <location>
        <begin position="147"/>
        <end position="168"/>
    </location>
</feature>
<dbReference type="EMBL" id="AONG01000020">
    <property type="protein sequence ID" value="KIQ67760.1"/>
    <property type="molecule type" value="Genomic_DNA"/>
</dbReference>
<dbReference type="Proteomes" id="UP000035100">
    <property type="component" value="Unassembled WGS sequence"/>
</dbReference>
<keyword evidence="14" id="KW-0829">Tyrosine-protein kinase</keyword>
<keyword evidence="7" id="KW-0808">Transferase</keyword>
<evidence type="ECO:0000259" key="19">
    <source>
        <dbReference type="Pfam" id="PF02706"/>
    </source>
</evidence>
<evidence type="ECO:0000256" key="18">
    <source>
        <dbReference type="SAM" id="Phobius"/>
    </source>
</evidence>
<dbReference type="Pfam" id="PF13614">
    <property type="entry name" value="AAA_31"/>
    <property type="match status" value="1"/>
</dbReference>
<evidence type="ECO:0000256" key="10">
    <source>
        <dbReference type="ARBA" id="ARBA00022777"/>
    </source>
</evidence>
<feature type="coiled-coil region" evidence="16">
    <location>
        <begin position="403"/>
        <end position="430"/>
    </location>
</feature>
<keyword evidence="22" id="KW-1185">Reference proteome</keyword>
<dbReference type="GO" id="GO:0004713">
    <property type="term" value="F:protein tyrosine kinase activity"/>
    <property type="evidence" value="ECO:0007669"/>
    <property type="project" value="TreeGrafter"/>
</dbReference>
<evidence type="ECO:0000256" key="14">
    <source>
        <dbReference type="ARBA" id="ARBA00023137"/>
    </source>
</evidence>
<feature type="domain" description="AAA" evidence="20">
    <location>
        <begin position="560"/>
        <end position="705"/>
    </location>
</feature>
<sequence length="747" mass="81276">MTDTGVVRPVAGGPPRRAADPSEVDPRDFLAALWRRKWLVLLWTLAGAVTAFSIVSRIEPRYAARSSVMLDPRSVQVLPAEEVVSDLNLTNPLLDSEAAVLRSNQLLEQVIAGLDDTQRSLLDPRNHPPDLVERIETSFRRVADLWPGLDDTSGSAPAEGSGDQVLSPEEQEMRRLVTALRRSLTIWREGQSYLISIGVETSDPALSADLANRIAAVYIDRQITDRQVAVARATSFLRDRVEDLRSQVEDSEAAIEAFRSSQLATSGIGAEALQQQLLDLSTQHALAQAELASARARHEQIRRTIDAEGIGAAADLLTSPLVLSLREELSALRREDADLATTLGPDHPDRRRLAAAIALVEDDLAAEVDNIVAGLGNEVDVALIRAESLRDTLNGIEGRAADLSSSSLALRQLEREADAARATYEGSLTRYNETLSLDRLQRADARTVERAVPPGAPSGPRIRLFTAFGLVAGLSIGLIAAVLSFVGARGFTRPTEVEAVCGVPVLTALPRQRWRTVERMLDQLRMRPYQIYAERMRHLRLLVEPRGGAIPAASGPTGRTLVITSSVAGEGKTTTSVALAYIEGLAGRSVVYVDFDTRRSQITRDLALDTARPGLGDYLRGRARLGDVLQHSGEWGFAILPMLRPDPGLNDEIGASRLQEVLQELSARFEIVVLDTPPILAVTDASPLVRLADQTLLLVKSETTGKSAVREAVRLLDDQSPNVSIVFTHMDPRQERSTYGGRADGYL</sequence>
<dbReference type="PANTHER" id="PTHR32309:SF13">
    <property type="entry name" value="FERRIC ENTEROBACTIN TRANSPORT PROTEIN FEPE"/>
    <property type="match status" value="1"/>
</dbReference>
<evidence type="ECO:0000256" key="6">
    <source>
        <dbReference type="ARBA" id="ARBA00022519"/>
    </source>
</evidence>
<dbReference type="eggNOG" id="COG0489">
    <property type="taxonomic scope" value="Bacteria"/>
</dbReference>
<evidence type="ECO:0000256" key="1">
    <source>
        <dbReference type="ARBA" id="ARBA00004429"/>
    </source>
</evidence>
<comment type="catalytic activity">
    <reaction evidence="15">
        <text>L-tyrosyl-[protein] + ATP = O-phospho-L-tyrosyl-[protein] + ADP + H(+)</text>
        <dbReference type="Rhea" id="RHEA:10596"/>
        <dbReference type="Rhea" id="RHEA-COMP:10136"/>
        <dbReference type="Rhea" id="RHEA-COMP:20101"/>
        <dbReference type="ChEBI" id="CHEBI:15378"/>
        <dbReference type="ChEBI" id="CHEBI:30616"/>
        <dbReference type="ChEBI" id="CHEBI:46858"/>
        <dbReference type="ChEBI" id="CHEBI:61978"/>
        <dbReference type="ChEBI" id="CHEBI:456216"/>
        <dbReference type="EC" id="2.7.10.2"/>
    </reaction>
</comment>
<evidence type="ECO:0000313" key="21">
    <source>
        <dbReference type="EMBL" id="KIQ67760.1"/>
    </source>
</evidence>
<keyword evidence="5" id="KW-1003">Cell membrane</keyword>
<dbReference type="Pfam" id="PF02706">
    <property type="entry name" value="Wzz"/>
    <property type="match status" value="1"/>
</dbReference>
<evidence type="ECO:0000256" key="2">
    <source>
        <dbReference type="ARBA" id="ARBA00007316"/>
    </source>
</evidence>
<feature type="domain" description="Polysaccharide chain length determinant N-terminal" evidence="19">
    <location>
        <begin position="23"/>
        <end position="112"/>
    </location>
</feature>
<keyword evidence="13 18" id="KW-0472">Membrane</keyword>
<evidence type="ECO:0000256" key="3">
    <source>
        <dbReference type="ARBA" id="ARBA00008883"/>
    </source>
</evidence>
<feature type="coiled-coil region" evidence="16">
    <location>
        <begin position="241"/>
        <end position="304"/>
    </location>
</feature>
<comment type="caution">
    <text evidence="21">The sequence shown here is derived from an EMBL/GenBank/DDBJ whole genome shotgun (WGS) entry which is preliminary data.</text>
</comment>
<keyword evidence="6" id="KW-0997">Cell inner membrane</keyword>
<dbReference type="STRING" id="1123501.Wenmar_03720"/>
<name>A0A0D0NHG6_9RHOB</name>
<organism evidence="21 22">
    <name type="scientific">Wenxinia marina DSM 24838</name>
    <dbReference type="NCBI Taxonomy" id="1123501"/>
    <lineage>
        <taxon>Bacteria</taxon>
        <taxon>Pseudomonadati</taxon>
        <taxon>Pseudomonadota</taxon>
        <taxon>Alphaproteobacteria</taxon>
        <taxon>Rhodobacterales</taxon>
        <taxon>Roseobacteraceae</taxon>
        <taxon>Wenxinia</taxon>
    </lineage>
</organism>
<keyword evidence="16" id="KW-0175">Coiled coil</keyword>
<dbReference type="PANTHER" id="PTHR32309">
    <property type="entry name" value="TYROSINE-PROTEIN KINASE"/>
    <property type="match status" value="1"/>
</dbReference>
<evidence type="ECO:0000256" key="17">
    <source>
        <dbReference type="SAM" id="MobiDB-lite"/>
    </source>
</evidence>
<proteinExistence type="inferred from homology"/>
<feature type="transmembrane region" description="Helical" evidence="18">
    <location>
        <begin position="38"/>
        <end position="55"/>
    </location>
</feature>
<evidence type="ECO:0000313" key="22">
    <source>
        <dbReference type="Proteomes" id="UP000035100"/>
    </source>
</evidence>
<reference evidence="21 22" key="1">
    <citation type="submission" date="2013-01" db="EMBL/GenBank/DDBJ databases">
        <authorList>
            <person name="Fiebig A."/>
            <person name="Goeker M."/>
            <person name="Klenk H.-P.P."/>
        </authorList>
    </citation>
    <scope>NUCLEOTIDE SEQUENCE [LARGE SCALE GENOMIC DNA]</scope>
    <source>
        <strain evidence="21 22">DSM 24838</strain>
    </source>
</reference>
<evidence type="ECO:0000256" key="15">
    <source>
        <dbReference type="ARBA" id="ARBA00051245"/>
    </source>
</evidence>
<dbReference type="InterPro" id="IPR050445">
    <property type="entry name" value="Bact_polysacc_biosynth/exp"/>
</dbReference>
<dbReference type="SUPFAM" id="SSF52540">
    <property type="entry name" value="P-loop containing nucleoside triphosphate hydrolases"/>
    <property type="match status" value="1"/>
</dbReference>
<dbReference type="OrthoDB" id="230260at2"/>
<keyword evidence="12 18" id="KW-1133">Transmembrane helix</keyword>
<accession>A0A0D0NHG6</accession>
<protein>
    <recommendedName>
        <fullName evidence="4">non-specific protein-tyrosine kinase</fullName>
        <ecNumber evidence="4">2.7.10.2</ecNumber>
    </recommendedName>
</protein>
<dbReference type="eggNOG" id="COG3206">
    <property type="taxonomic scope" value="Bacteria"/>
</dbReference>
<feature type="transmembrane region" description="Helical" evidence="18">
    <location>
        <begin position="464"/>
        <end position="486"/>
    </location>
</feature>
<keyword evidence="11" id="KW-0067">ATP-binding</keyword>
<dbReference type="EC" id="2.7.10.2" evidence="4"/>
<dbReference type="InterPro" id="IPR025669">
    <property type="entry name" value="AAA_dom"/>
</dbReference>
<keyword evidence="10" id="KW-0418">Kinase</keyword>
<keyword evidence="8 18" id="KW-0812">Transmembrane</keyword>
<gene>
    <name evidence="21" type="ORF">Wenmar_03720</name>
</gene>
<dbReference type="Gene3D" id="3.40.50.300">
    <property type="entry name" value="P-loop containing nucleotide triphosphate hydrolases"/>
    <property type="match status" value="1"/>
</dbReference>
<keyword evidence="9" id="KW-0547">Nucleotide-binding</keyword>
<evidence type="ECO:0000256" key="12">
    <source>
        <dbReference type="ARBA" id="ARBA00022989"/>
    </source>
</evidence>
<evidence type="ECO:0000256" key="13">
    <source>
        <dbReference type="ARBA" id="ARBA00023136"/>
    </source>
</evidence>
<evidence type="ECO:0000256" key="5">
    <source>
        <dbReference type="ARBA" id="ARBA00022475"/>
    </source>
</evidence>
<dbReference type="CDD" id="cd05387">
    <property type="entry name" value="BY-kinase"/>
    <property type="match status" value="1"/>
</dbReference>
<evidence type="ECO:0000256" key="16">
    <source>
        <dbReference type="SAM" id="Coils"/>
    </source>
</evidence>
<dbReference type="PATRIC" id="fig|1123501.6.peg.3846"/>
<evidence type="ECO:0000256" key="8">
    <source>
        <dbReference type="ARBA" id="ARBA00022692"/>
    </source>
</evidence>
<dbReference type="InterPro" id="IPR003856">
    <property type="entry name" value="LPS_length_determ_N"/>
</dbReference>
<evidence type="ECO:0000256" key="9">
    <source>
        <dbReference type="ARBA" id="ARBA00022741"/>
    </source>
</evidence>
<evidence type="ECO:0000256" key="11">
    <source>
        <dbReference type="ARBA" id="ARBA00022840"/>
    </source>
</evidence>
<comment type="similarity">
    <text evidence="3">Belongs to the etk/wzc family.</text>
</comment>
<evidence type="ECO:0000256" key="7">
    <source>
        <dbReference type="ARBA" id="ARBA00022679"/>
    </source>
</evidence>
<dbReference type="InterPro" id="IPR027417">
    <property type="entry name" value="P-loop_NTPase"/>
</dbReference>
<evidence type="ECO:0000259" key="20">
    <source>
        <dbReference type="Pfam" id="PF13614"/>
    </source>
</evidence>
<comment type="similarity">
    <text evidence="2">Belongs to the CpsD/CapB family.</text>
</comment>
<dbReference type="RefSeq" id="WP_018302412.1">
    <property type="nucleotide sequence ID" value="NZ_KB902284.1"/>
</dbReference>
<comment type="subcellular location">
    <subcellularLocation>
        <location evidence="1">Cell inner membrane</location>
        <topology evidence="1">Multi-pass membrane protein</topology>
    </subcellularLocation>
</comment>
<dbReference type="InterPro" id="IPR005702">
    <property type="entry name" value="Wzc-like_C"/>
</dbReference>
<dbReference type="AlphaFoldDB" id="A0A0D0NHG6"/>
<dbReference type="GO" id="GO:0005886">
    <property type="term" value="C:plasma membrane"/>
    <property type="evidence" value="ECO:0007669"/>
    <property type="project" value="UniProtKB-SubCell"/>
</dbReference>
<feature type="region of interest" description="Disordered" evidence="17">
    <location>
        <begin position="1"/>
        <end position="23"/>
    </location>
</feature>
<evidence type="ECO:0000256" key="4">
    <source>
        <dbReference type="ARBA" id="ARBA00011903"/>
    </source>
</evidence>